<sequence length="68" mass="7201">MDMVMVMNMDMDTDTVMVLVMTRVVGKTMNRSGGTGTCLVTCIRNATRRGETAVGMSAAPAAATLNRS</sequence>
<evidence type="ECO:0000313" key="1">
    <source>
        <dbReference type="EMBL" id="SBQ60294.1"/>
    </source>
</evidence>
<dbReference type="EMBL" id="HAEB01013767">
    <property type="protein sequence ID" value="SBQ60294.1"/>
    <property type="molecule type" value="Transcribed_RNA"/>
</dbReference>
<dbReference type="AlphaFoldDB" id="A0A1A8FQ82"/>
<proteinExistence type="predicted"/>
<organism evidence="1">
    <name type="scientific">Nothobranchius korthausae</name>
    <dbReference type="NCBI Taxonomy" id="1143690"/>
    <lineage>
        <taxon>Eukaryota</taxon>
        <taxon>Metazoa</taxon>
        <taxon>Chordata</taxon>
        <taxon>Craniata</taxon>
        <taxon>Vertebrata</taxon>
        <taxon>Euteleostomi</taxon>
        <taxon>Actinopterygii</taxon>
        <taxon>Neopterygii</taxon>
        <taxon>Teleostei</taxon>
        <taxon>Neoteleostei</taxon>
        <taxon>Acanthomorphata</taxon>
        <taxon>Ovalentaria</taxon>
        <taxon>Atherinomorphae</taxon>
        <taxon>Cyprinodontiformes</taxon>
        <taxon>Nothobranchiidae</taxon>
        <taxon>Nothobranchius</taxon>
    </lineage>
</organism>
<protein>
    <submittedName>
        <fullName evidence="1">Uncharacterized protein</fullName>
    </submittedName>
</protein>
<name>A0A1A8FQ82_9TELE</name>
<gene>
    <name evidence="1" type="primary">Nfu_g_1_016489</name>
</gene>
<reference evidence="1" key="2">
    <citation type="submission" date="2016-06" db="EMBL/GenBank/DDBJ databases">
        <title>The genome of a short-lived fish provides insights into sex chromosome evolution and the genetic control of aging.</title>
        <authorList>
            <person name="Reichwald K."/>
            <person name="Felder M."/>
            <person name="Petzold A."/>
            <person name="Koch P."/>
            <person name="Groth M."/>
            <person name="Platzer M."/>
        </authorList>
    </citation>
    <scope>NUCLEOTIDE SEQUENCE</scope>
    <source>
        <tissue evidence="1">Brain</tissue>
    </source>
</reference>
<accession>A0A1A8FQ82</accession>
<reference evidence="1" key="1">
    <citation type="submission" date="2016-05" db="EMBL/GenBank/DDBJ databases">
        <authorList>
            <person name="Lavstsen T."/>
            <person name="Jespersen J.S."/>
        </authorList>
    </citation>
    <scope>NUCLEOTIDE SEQUENCE</scope>
    <source>
        <tissue evidence="1">Brain</tissue>
    </source>
</reference>